<comment type="similarity">
    <text evidence="2">Belongs to the methyl-accepting chemotaxis (MCP) protein family.</text>
</comment>
<dbReference type="EMBL" id="AP023367">
    <property type="protein sequence ID" value="BCJ96068.1"/>
    <property type="molecule type" value="Genomic_DNA"/>
</dbReference>
<dbReference type="PANTHER" id="PTHR32089:SF112">
    <property type="entry name" value="LYSOZYME-LIKE PROTEIN-RELATED"/>
    <property type="match status" value="1"/>
</dbReference>
<gene>
    <name evidence="3" type="ORF">acsn021_36370</name>
</gene>
<dbReference type="InterPro" id="IPR004090">
    <property type="entry name" value="Chemotax_Me-accpt_rcpt"/>
</dbReference>
<organism evidence="3 4">
    <name type="scientific">Anaerocolumna cellulosilytica</name>
    <dbReference type="NCBI Taxonomy" id="433286"/>
    <lineage>
        <taxon>Bacteria</taxon>
        <taxon>Bacillati</taxon>
        <taxon>Bacillota</taxon>
        <taxon>Clostridia</taxon>
        <taxon>Lachnospirales</taxon>
        <taxon>Lachnospiraceae</taxon>
        <taxon>Anaerocolumna</taxon>
    </lineage>
</organism>
<keyword evidence="1" id="KW-0807">Transducer</keyword>
<dbReference type="Gene3D" id="1.10.287.950">
    <property type="entry name" value="Methyl-accepting chemotaxis protein"/>
    <property type="match status" value="1"/>
</dbReference>
<accession>A0A6S6RAV2</accession>
<dbReference type="GO" id="GO:0004888">
    <property type="term" value="F:transmembrane signaling receptor activity"/>
    <property type="evidence" value="ECO:0007669"/>
    <property type="project" value="InterPro"/>
</dbReference>
<dbReference type="PRINTS" id="PR00260">
    <property type="entry name" value="CHEMTRNSDUCR"/>
</dbReference>
<evidence type="ECO:0000313" key="4">
    <source>
        <dbReference type="Proteomes" id="UP000515561"/>
    </source>
</evidence>
<dbReference type="PROSITE" id="PS50111">
    <property type="entry name" value="CHEMOTAXIS_TRANSDUC_2"/>
    <property type="match status" value="1"/>
</dbReference>
<dbReference type="SUPFAM" id="SSF58104">
    <property type="entry name" value="Methyl-accepting chemotaxis protein (MCP) signaling domain"/>
    <property type="match status" value="1"/>
</dbReference>
<dbReference type="GO" id="GO:0006935">
    <property type="term" value="P:chemotaxis"/>
    <property type="evidence" value="ECO:0007669"/>
    <property type="project" value="InterPro"/>
</dbReference>
<evidence type="ECO:0000256" key="1">
    <source>
        <dbReference type="ARBA" id="ARBA00023224"/>
    </source>
</evidence>
<protein>
    <submittedName>
        <fullName evidence="3">Uncharacterized protein</fullName>
    </submittedName>
</protein>
<dbReference type="Pfam" id="PF00015">
    <property type="entry name" value="MCPsignal"/>
    <property type="match status" value="1"/>
</dbReference>
<evidence type="ECO:0000256" key="2">
    <source>
        <dbReference type="ARBA" id="ARBA00029447"/>
    </source>
</evidence>
<proteinExistence type="inferred from homology"/>
<reference evidence="3 4" key="1">
    <citation type="journal article" date="2016" name="Int. J. Syst. Evol. Microbiol.">
        <title>Descriptions of Anaerotaenia torta gen. nov., sp. nov. and Anaerocolumna cellulosilytica gen. nov., sp. nov. isolated from a methanogenic reactor of cattle waste.</title>
        <authorList>
            <person name="Uek A."/>
            <person name="Ohtaki Y."/>
            <person name="Kaku N."/>
            <person name="Ueki K."/>
        </authorList>
    </citation>
    <scope>NUCLEOTIDE SEQUENCE [LARGE SCALE GENOMIC DNA]</scope>
    <source>
        <strain evidence="3 4">SN021</strain>
    </source>
</reference>
<dbReference type="AlphaFoldDB" id="A0A6S6RAV2"/>
<dbReference type="KEGG" id="acel:acsn021_36370"/>
<dbReference type="RefSeq" id="WP_184091805.1">
    <property type="nucleotide sequence ID" value="NZ_AP023367.1"/>
</dbReference>
<dbReference type="Proteomes" id="UP000515561">
    <property type="component" value="Chromosome"/>
</dbReference>
<name>A0A6S6RAV2_9FIRM</name>
<dbReference type="SMART" id="SM00283">
    <property type="entry name" value="MA"/>
    <property type="match status" value="1"/>
</dbReference>
<sequence>MNEDIEDVSATTEELAAGMEETAASAQEMSAVSAEIESAVKSIAGKAQEGALQAVEISSRAETTRQNVVQFQQKTKEVQNEIQQKLEDALEQSKVVLQIEVLSQAIMGITAQTNLLALNAAIEAARAGEAGKGFAVVADEIRKLAEQSKTMVEQIQQVTGEVTNSVINLSDNTNLLLKFVSTDIVESYGRVLEVVDAYRNDAEYMDSLVNDFSTTAESLEASIQSVIIAVNEVARASQEGAAGTGEIAGKVMEITSKSSEVSVLMQASRESSEHLQIEMNRFIV</sequence>
<dbReference type="PANTHER" id="PTHR32089">
    <property type="entry name" value="METHYL-ACCEPTING CHEMOTAXIS PROTEIN MCPB"/>
    <property type="match status" value="1"/>
</dbReference>
<evidence type="ECO:0000313" key="3">
    <source>
        <dbReference type="EMBL" id="BCJ96068.1"/>
    </source>
</evidence>
<dbReference type="GO" id="GO:0016020">
    <property type="term" value="C:membrane"/>
    <property type="evidence" value="ECO:0007669"/>
    <property type="project" value="InterPro"/>
</dbReference>
<dbReference type="GO" id="GO:0007165">
    <property type="term" value="P:signal transduction"/>
    <property type="evidence" value="ECO:0007669"/>
    <property type="project" value="UniProtKB-KW"/>
</dbReference>
<dbReference type="InterPro" id="IPR004089">
    <property type="entry name" value="MCPsignal_dom"/>
</dbReference>
<keyword evidence="4" id="KW-1185">Reference proteome</keyword>